<evidence type="ECO:0000313" key="1">
    <source>
        <dbReference type="EMBL" id="KAI4461770.1"/>
    </source>
</evidence>
<keyword evidence="2" id="KW-1185">Reference proteome</keyword>
<proteinExistence type="predicted"/>
<evidence type="ECO:0000313" key="2">
    <source>
        <dbReference type="Proteomes" id="UP001056778"/>
    </source>
</evidence>
<protein>
    <submittedName>
        <fullName evidence="1">Uncharacterized protein</fullName>
    </submittedName>
</protein>
<sequence length="539" mass="62524">MNNYLHRLGLTAWRKKTTVLVIIAVFTLIMYGLHYTHSYQFKTTRNKEGTSEATAEELKQNYKINVKFVDHKSQFRTETDNLVEEDNKVIYDTDQSLGIPLVNLNLDSPYIPKQRIVHFDLKGAPLQPNFYRKIFPMIKNMGATGILLEYEDMFPYSGILKSVPAHNAYTVEQIKEILLLADELKLEVIPLVQTFGHLEYVLKHSEFIKYREVPGSPQALCPSRNTSTDIILEIVNQIMAVHRNIRYLHIGCDEVYQMGECEICRLELHETLFLRYVRNIANLIHDRYSKLKIIIWDDMLRHLSQQTIWLEVMAQQSSRFRYGITGIVLTGWQRYDHFAVLCELFPAGIPSLALSLFAVSNGFFNASLKLKFLASLSCPQTTVPRNSPFINLDSDSHLWEKLGRCMFPGSPFFRLTFRLHTTEVEVSDYLKLVNRDKGWMTEYNIRHNYSLPLRVDELISDLPRVYHSAISLARSAVDTMTGIFDNYTIAEWIEQRIYPYVIALEKIQNDSSILKSVNSWPSRPLPILRDLQRLGVLVF</sequence>
<accession>A0ACB9T4U3</accession>
<organism evidence="1 2">
    <name type="scientific">Holotrichia oblita</name>
    <name type="common">Chafer beetle</name>
    <dbReference type="NCBI Taxonomy" id="644536"/>
    <lineage>
        <taxon>Eukaryota</taxon>
        <taxon>Metazoa</taxon>
        <taxon>Ecdysozoa</taxon>
        <taxon>Arthropoda</taxon>
        <taxon>Hexapoda</taxon>
        <taxon>Insecta</taxon>
        <taxon>Pterygota</taxon>
        <taxon>Neoptera</taxon>
        <taxon>Endopterygota</taxon>
        <taxon>Coleoptera</taxon>
        <taxon>Polyphaga</taxon>
        <taxon>Scarabaeiformia</taxon>
        <taxon>Scarabaeidae</taxon>
        <taxon>Melolonthinae</taxon>
        <taxon>Holotrichia</taxon>
    </lineage>
</organism>
<gene>
    <name evidence="1" type="ORF">MML48_5g00019208</name>
</gene>
<comment type="caution">
    <text evidence="1">The sequence shown here is derived from an EMBL/GenBank/DDBJ whole genome shotgun (WGS) entry which is preliminary data.</text>
</comment>
<name>A0ACB9T4U3_HOLOL</name>
<dbReference type="EMBL" id="CM043019">
    <property type="protein sequence ID" value="KAI4461770.1"/>
    <property type="molecule type" value="Genomic_DNA"/>
</dbReference>
<reference evidence="1" key="1">
    <citation type="submission" date="2022-04" db="EMBL/GenBank/DDBJ databases">
        <title>Chromosome-scale genome assembly of Holotrichia oblita Faldermann.</title>
        <authorList>
            <person name="Rongchong L."/>
        </authorList>
    </citation>
    <scope>NUCLEOTIDE SEQUENCE</scope>
    <source>
        <strain evidence="1">81SQS9</strain>
    </source>
</reference>
<dbReference type="Proteomes" id="UP001056778">
    <property type="component" value="Chromosome 5"/>
</dbReference>